<keyword evidence="2" id="KW-1185">Reference proteome</keyword>
<gene>
    <name evidence="1" type="ORF">H6D15_02815</name>
</gene>
<sequence length="255" mass="29907">MEHKIGEIFEYNGEWYQCIIGHCNQCSFDEAGSCKFIGNPYCAYRNDKKLACFKKLEKVGEPFTCNIHGDERLVWMQEYKLYDVNFCKENALLMYVSDYKHKRIAIEIKQTKENMEEYRMHDAKEDIPEFDKVVDECLFGEDKLNLKPFDLEAAKAGKTVCTRDGRKARIICFDRDWDMHIVALVSDPLGESVHYYLSNGKVDFDKQNDEDLMMLPEKKEGWINVNKDAGLFKSKEEAERDCTKDYATVRVEFEI</sequence>
<proteinExistence type="predicted"/>
<dbReference type="EMBL" id="JACJMO010000002">
    <property type="protein sequence ID" value="MBM6856545.1"/>
    <property type="molecule type" value="Genomic_DNA"/>
</dbReference>
<dbReference type="RefSeq" id="WP_204971030.1">
    <property type="nucleotide sequence ID" value="NZ_JAAZTS010000002.1"/>
</dbReference>
<evidence type="ECO:0000313" key="1">
    <source>
        <dbReference type="EMBL" id="MBM6856545.1"/>
    </source>
</evidence>
<accession>A0AA41DA49</accession>
<reference evidence="1 2" key="1">
    <citation type="journal article" date="2021" name="Sci. Rep.">
        <title>The distribution of antibiotic resistance genes in chicken gut microbiota commensals.</title>
        <authorList>
            <person name="Juricova H."/>
            <person name="Matiasovicova J."/>
            <person name="Kubasova T."/>
            <person name="Cejkova D."/>
            <person name="Rychlik I."/>
        </authorList>
    </citation>
    <scope>NUCLEOTIDE SEQUENCE [LARGE SCALE GENOMIC DNA]</scope>
    <source>
        <strain evidence="1 2">An421</strain>
    </source>
</reference>
<organism evidence="1 2">
    <name type="scientific">Caecibacteroides pullorum</name>
    <dbReference type="NCBI Taxonomy" id="2725562"/>
    <lineage>
        <taxon>Bacteria</taxon>
        <taxon>Pseudomonadati</taxon>
        <taxon>Bacteroidota</taxon>
        <taxon>Bacteroidia</taxon>
        <taxon>Bacteroidales</taxon>
        <taxon>Bacteroidaceae</taxon>
        <taxon>Caecibacteroides</taxon>
    </lineage>
</organism>
<comment type="caution">
    <text evidence="1">The sequence shown here is derived from an EMBL/GenBank/DDBJ whole genome shotgun (WGS) entry which is preliminary data.</text>
</comment>
<evidence type="ECO:0000313" key="2">
    <source>
        <dbReference type="Proteomes" id="UP000698924"/>
    </source>
</evidence>
<name>A0AA41DA49_9BACT</name>
<protein>
    <submittedName>
        <fullName evidence="1">Uncharacterized protein</fullName>
    </submittedName>
</protein>
<dbReference type="Proteomes" id="UP000698924">
    <property type="component" value="Unassembled WGS sequence"/>
</dbReference>
<dbReference type="AlphaFoldDB" id="A0AA41DA49"/>